<dbReference type="CDD" id="cd14702">
    <property type="entry name" value="bZIP_plant_GBF1"/>
    <property type="match status" value="1"/>
</dbReference>
<feature type="compositionally biased region" description="Polar residues" evidence="6">
    <location>
        <begin position="1"/>
        <end position="11"/>
    </location>
</feature>
<evidence type="ECO:0000256" key="5">
    <source>
        <dbReference type="ARBA" id="ARBA00023242"/>
    </source>
</evidence>
<dbReference type="GO" id="GO:0003700">
    <property type="term" value="F:DNA-binding transcription factor activity"/>
    <property type="evidence" value="ECO:0007669"/>
    <property type="project" value="InterPro"/>
</dbReference>
<dbReference type="Pfam" id="PF00170">
    <property type="entry name" value="bZIP_1"/>
    <property type="match status" value="1"/>
</dbReference>
<evidence type="ECO:0000256" key="2">
    <source>
        <dbReference type="ARBA" id="ARBA00023015"/>
    </source>
</evidence>
<dbReference type="SUPFAM" id="SSF57959">
    <property type="entry name" value="Leucine zipper domain"/>
    <property type="match status" value="1"/>
</dbReference>
<evidence type="ECO:0000259" key="7">
    <source>
        <dbReference type="PROSITE" id="PS50217"/>
    </source>
</evidence>
<dbReference type="EMBL" id="DQ073570">
    <property type="protein sequence ID" value="AAZ72654.1"/>
    <property type="molecule type" value="mRNA"/>
</dbReference>
<keyword evidence="2" id="KW-0805">Transcription regulation</keyword>
<name>Q3YMQ7_CRAPL</name>
<comment type="subcellular location">
    <subcellularLocation>
        <location evidence="1">Nucleus</location>
    </subcellularLocation>
</comment>
<dbReference type="PANTHER" id="PTHR45764">
    <property type="entry name" value="BZIP TRANSCRIPTION FACTOR 44"/>
    <property type="match status" value="1"/>
</dbReference>
<keyword evidence="5" id="KW-0539">Nucleus</keyword>
<dbReference type="GO" id="GO:0046982">
    <property type="term" value="F:protein heterodimerization activity"/>
    <property type="evidence" value="ECO:0007669"/>
    <property type="project" value="UniProtKB-ARBA"/>
</dbReference>
<proteinExistence type="evidence at transcript level"/>
<reference evidence="8" key="1">
    <citation type="journal article" date="2006" name="Plant Mol. Biol.">
        <title>Identification of a dehydration and ABA-responsive promoter regulon and isolation of corresponding DNA binding proteins for the group 4 LEA gene CpC2 from C. plantagineum.</title>
        <authorList>
            <person name="Ditzer A."/>
            <person name="Bartels D."/>
        </authorList>
    </citation>
    <scope>NUCLEOTIDE SEQUENCE</scope>
</reference>
<accession>Q3YMQ7</accession>
<dbReference type="InterPro" id="IPR004827">
    <property type="entry name" value="bZIP"/>
</dbReference>
<dbReference type="Gene3D" id="1.20.5.170">
    <property type="match status" value="1"/>
</dbReference>
<evidence type="ECO:0000256" key="3">
    <source>
        <dbReference type="ARBA" id="ARBA00023125"/>
    </source>
</evidence>
<organism evidence="8">
    <name type="scientific">Craterostigma plantagineum</name>
    <name type="common">Blue gem</name>
    <name type="synonym">Torenia plantagineum</name>
    <dbReference type="NCBI Taxonomy" id="4153"/>
    <lineage>
        <taxon>Eukaryota</taxon>
        <taxon>Viridiplantae</taxon>
        <taxon>Streptophyta</taxon>
        <taxon>Embryophyta</taxon>
        <taxon>Tracheophyta</taxon>
        <taxon>Spermatophyta</taxon>
        <taxon>Magnoliopsida</taxon>
        <taxon>eudicotyledons</taxon>
        <taxon>Gunneridae</taxon>
        <taxon>Pentapetalae</taxon>
        <taxon>asterids</taxon>
        <taxon>lamiids</taxon>
        <taxon>Lamiales</taxon>
        <taxon>Linderniaceae</taxon>
        <taxon>Craterostigma</taxon>
    </lineage>
</organism>
<dbReference type="InterPro" id="IPR045314">
    <property type="entry name" value="bZIP_plant_GBF1"/>
</dbReference>
<dbReference type="GO" id="GO:0000976">
    <property type="term" value="F:transcription cis-regulatory region binding"/>
    <property type="evidence" value="ECO:0007669"/>
    <property type="project" value="TreeGrafter"/>
</dbReference>
<dbReference type="FunFam" id="1.20.5.170:FF:000020">
    <property type="entry name" value="BZIP transcription factor"/>
    <property type="match status" value="1"/>
</dbReference>
<feature type="region of interest" description="Disordered" evidence="6">
    <location>
        <begin position="1"/>
        <end position="42"/>
    </location>
</feature>
<evidence type="ECO:0000313" key="8">
    <source>
        <dbReference type="EMBL" id="AAZ72654.1"/>
    </source>
</evidence>
<evidence type="ECO:0000256" key="4">
    <source>
        <dbReference type="ARBA" id="ARBA00023163"/>
    </source>
</evidence>
<dbReference type="SMART" id="SM00338">
    <property type="entry name" value="BRLZ"/>
    <property type="match status" value="1"/>
</dbReference>
<dbReference type="PROSITE" id="PS00036">
    <property type="entry name" value="BZIP_BASIC"/>
    <property type="match status" value="1"/>
</dbReference>
<dbReference type="PANTHER" id="PTHR45764:SF34">
    <property type="entry name" value="BZIP TRANSCRIPTION FACTOR 53"/>
    <property type="match status" value="1"/>
</dbReference>
<sequence>MATNPRSTSPLSDIDGERQRKRKLSNRESARRSRMRKQQRLDELTAQATQLKEENKKLREMIDGSNQLYLSVASENSVLRAQATELADRLKSLNALLRVASDVSGLAFDIPDVPDALAEPLQMPCSVLPITASADMFQY</sequence>
<keyword evidence="4" id="KW-0804">Transcription</keyword>
<evidence type="ECO:0000256" key="6">
    <source>
        <dbReference type="SAM" id="MobiDB-lite"/>
    </source>
</evidence>
<protein>
    <submittedName>
        <fullName evidence="8">BZIP1 protein</fullName>
    </submittedName>
</protein>
<keyword evidence="3" id="KW-0238">DNA-binding</keyword>
<dbReference type="PROSITE" id="PS50217">
    <property type="entry name" value="BZIP"/>
    <property type="match status" value="1"/>
</dbReference>
<dbReference type="InterPro" id="IPR046347">
    <property type="entry name" value="bZIP_sf"/>
</dbReference>
<feature type="domain" description="BZIP" evidence="7">
    <location>
        <begin position="16"/>
        <end position="63"/>
    </location>
</feature>
<evidence type="ECO:0000256" key="1">
    <source>
        <dbReference type="ARBA" id="ARBA00004123"/>
    </source>
</evidence>
<dbReference type="AlphaFoldDB" id="Q3YMQ7"/>
<dbReference type="GO" id="GO:0005634">
    <property type="term" value="C:nucleus"/>
    <property type="evidence" value="ECO:0007669"/>
    <property type="project" value="UniProtKB-SubCell"/>
</dbReference>
<dbReference type="GO" id="GO:0045893">
    <property type="term" value="P:positive regulation of DNA-templated transcription"/>
    <property type="evidence" value="ECO:0007669"/>
    <property type="project" value="TreeGrafter"/>
</dbReference>